<dbReference type="Pfam" id="PF07690">
    <property type="entry name" value="MFS_1"/>
    <property type="match status" value="1"/>
</dbReference>
<feature type="transmembrane region" description="Helical" evidence="6">
    <location>
        <begin position="364"/>
        <end position="386"/>
    </location>
</feature>
<feature type="transmembrane region" description="Helical" evidence="6">
    <location>
        <begin position="335"/>
        <end position="357"/>
    </location>
</feature>
<evidence type="ECO:0000256" key="1">
    <source>
        <dbReference type="ARBA" id="ARBA00004141"/>
    </source>
</evidence>
<dbReference type="OrthoDB" id="9773404at2"/>
<evidence type="ECO:0000256" key="2">
    <source>
        <dbReference type="ARBA" id="ARBA00022448"/>
    </source>
</evidence>
<dbReference type="InterPro" id="IPR020846">
    <property type="entry name" value="MFS_dom"/>
</dbReference>
<comment type="subcellular location">
    <subcellularLocation>
        <location evidence="1">Membrane</location>
        <topology evidence="1">Multi-pass membrane protein</topology>
    </subcellularLocation>
</comment>
<keyword evidence="9" id="KW-1185">Reference proteome</keyword>
<dbReference type="PROSITE" id="PS50850">
    <property type="entry name" value="MFS"/>
    <property type="match status" value="1"/>
</dbReference>
<dbReference type="CDD" id="cd17319">
    <property type="entry name" value="MFS_ExuT_GudP_like"/>
    <property type="match status" value="1"/>
</dbReference>
<evidence type="ECO:0000256" key="3">
    <source>
        <dbReference type="ARBA" id="ARBA00022692"/>
    </source>
</evidence>
<dbReference type="AlphaFoldDB" id="A0A1G7G8E6"/>
<feature type="transmembrane region" description="Helical" evidence="6">
    <location>
        <begin position="142"/>
        <end position="164"/>
    </location>
</feature>
<dbReference type="SUPFAM" id="SSF103473">
    <property type="entry name" value="MFS general substrate transporter"/>
    <property type="match status" value="1"/>
</dbReference>
<dbReference type="RefSeq" id="WP_083343843.1">
    <property type="nucleotide sequence ID" value="NZ_LT629690.1"/>
</dbReference>
<reference evidence="8 9" key="1">
    <citation type="submission" date="2016-10" db="EMBL/GenBank/DDBJ databases">
        <authorList>
            <person name="de Groot N.N."/>
        </authorList>
    </citation>
    <scope>NUCLEOTIDE SEQUENCE [LARGE SCALE GENOMIC DNA]</scope>
    <source>
        <strain evidence="8 9">GAS232</strain>
    </source>
</reference>
<feature type="transmembrane region" description="Helical" evidence="6">
    <location>
        <begin position="276"/>
        <end position="297"/>
    </location>
</feature>
<dbReference type="GO" id="GO:0016020">
    <property type="term" value="C:membrane"/>
    <property type="evidence" value="ECO:0007669"/>
    <property type="project" value="UniProtKB-SubCell"/>
</dbReference>
<gene>
    <name evidence="8" type="ORF">SAMN05444167_0602</name>
</gene>
<keyword evidence="2" id="KW-0813">Transport</keyword>
<evidence type="ECO:0000259" key="7">
    <source>
        <dbReference type="PROSITE" id="PS50850"/>
    </source>
</evidence>
<feature type="transmembrane region" description="Helical" evidence="6">
    <location>
        <begin position="238"/>
        <end position="256"/>
    </location>
</feature>
<protein>
    <submittedName>
        <fullName evidence="8">MFS transporter, ACS family, tartrate transporter</fullName>
    </submittedName>
</protein>
<evidence type="ECO:0000313" key="8">
    <source>
        <dbReference type="EMBL" id="SDE84406.1"/>
    </source>
</evidence>
<feature type="transmembrane region" description="Helical" evidence="6">
    <location>
        <begin position="21"/>
        <end position="42"/>
    </location>
</feature>
<feature type="domain" description="Major facilitator superfamily (MFS) profile" evidence="7">
    <location>
        <begin position="18"/>
        <end position="424"/>
    </location>
</feature>
<feature type="transmembrane region" description="Helical" evidence="6">
    <location>
        <begin position="54"/>
        <end position="77"/>
    </location>
</feature>
<evidence type="ECO:0000256" key="4">
    <source>
        <dbReference type="ARBA" id="ARBA00022989"/>
    </source>
</evidence>
<dbReference type="FunFam" id="1.20.1250.20:FF:000018">
    <property type="entry name" value="MFS transporter permease"/>
    <property type="match status" value="1"/>
</dbReference>
<name>A0A1G7G8E6_9BACT</name>
<dbReference type="GO" id="GO:0022857">
    <property type="term" value="F:transmembrane transporter activity"/>
    <property type="evidence" value="ECO:0007669"/>
    <property type="project" value="InterPro"/>
</dbReference>
<evidence type="ECO:0000256" key="5">
    <source>
        <dbReference type="ARBA" id="ARBA00023136"/>
    </source>
</evidence>
<dbReference type="Proteomes" id="UP000182427">
    <property type="component" value="Chromosome I"/>
</dbReference>
<evidence type="ECO:0000256" key="6">
    <source>
        <dbReference type="SAM" id="Phobius"/>
    </source>
</evidence>
<feature type="transmembrane region" description="Helical" evidence="6">
    <location>
        <begin position="176"/>
        <end position="198"/>
    </location>
</feature>
<dbReference type="PANTHER" id="PTHR43791:SF36">
    <property type="entry name" value="TRANSPORTER, PUTATIVE (AFU_ORTHOLOGUE AFUA_6G08340)-RELATED"/>
    <property type="match status" value="1"/>
</dbReference>
<dbReference type="InterPro" id="IPR036259">
    <property type="entry name" value="MFS_trans_sf"/>
</dbReference>
<dbReference type="PANTHER" id="PTHR43791">
    <property type="entry name" value="PERMEASE-RELATED"/>
    <property type="match status" value="1"/>
</dbReference>
<dbReference type="EMBL" id="LT629690">
    <property type="protein sequence ID" value="SDE84406.1"/>
    <property type="molecule type" value="Genomic_DNA"/>
</dbReference>
<accession>A0A1G7G8E6</accession>
<proteinExistence type="predicted"/>
<feature type="transmembrane region" description="Helical" evidence="6">
    <location>
        <begin position="309"/>
        <end position="329"/>
    </location>
</feature>
<dbReference type="Gene3D" id="1.20.1250.20">
    <property type="entry name" value="MFS general substrate transporter like domains"/>
    <property type="match status" value="2"/>
</dbReference>
<keyword evidence="4 6" id="KW-1133">Transmembrane helix</keyword>
<organism evidence="8 9">
    <name type="scientific">Terriglobus roseus</name>
    <dbReference type="NCBI Taxonomy" id="392734"/>
    <lineage>
        <taxon>Bacteria</taxon>
        <taxon>Pseudomonadati</taxon>
        <taxon>Acidobacteriota</taxon>
        <taxon>Terriglobia</taxon>
        <taxon>Terriglobales</taxon>
        <taxon>Acidobacteriaceae</taxon>
        <taxon>Terriglobus</taxon>
    </lineage>
</organism>
<feature type="transmembrane region" description="Helical" evidence="6">
    <location>
        <begin position="109"/>
        <end position="130"/>
    </location>
</feature>
<feature type="transmembrane region" description="Helical" evidence="6">
    <location>
        <begin position="398"/>
        <end position="420"/>
    </location>
</feature>
<evidence type="ECO:0000313" key="9">
    <source>
        <dbReference type="Proteomes" id="UP000182427"/>
    </source>
</evidence>
<sequence length="430" mass="46119">MAYSTEQLALYRRISLRVAPLALLLYLVAFLDRVNVSFAALTMNHDLGLSDATYGLAAGVFFLGYMVLAIPSNYMIVKVGAPRWVAVLMITWGVVGCATAFVHGAPAYITLRFLLGAAESGFLPGIVYYLTRWLPGKARAGILALLYLAIPLSSVIGSPISAALLRMNGVGGLHGWQWLFLLEAIPAIILGFAVPWLLDAGPDTATWLSDEDKQMLQQSIEEEASATIHATGSERSPIGLLAMLAATYFMLMIGLYELGFWTPRLIASHGVSLRWLGWLNALPYAVGAITLLPWCRWSDRIAARGGSRRWILAASFLSGCAGFLLTAFAPSLPMLLFAISIASFGVYVSMPVFWAGVSQRISPVAVAFAIALINSIGNIGGFLGPYATGWLLDRTHSYVVGLSATAAALLIGTALVLLAFRKDTNAPTLS</sequence>
<dbReference type="InterPro" id="IPR011701">
    <property type="entry name" value="MFS"/>
</dbReference>
<keyword evidence="5 6" id="KW-0472">Membrane</keyword>
<keyword evidence="3 6" id="KW-0812">Transmembrane</keyword>
<feature type="transmembrane region" description="Helical" evidence="6">
    <location>
        <begin position="84"/>
        <end position="103"/>
    </location>
</feature>